<dbReference type="Proteomes" id="UP000053617">
    <property type="component" value="Unassembled WGS sequence"/>
</dbReference>
<dbReference type="RefSeq" id="XP_013269320.1">
    <property type="nucleotide sequence ID" value="XM_013413866.1"/>
</dbReference>
<feature type="domain" description="Clr5" evidence="2">
    <location>
        <begin position="27"/>
        <end position="73"/>
    </location>
</feature>
<dbReference type="EMBL" id="KN847480">
    <property type="protein sequence ID" value="KIX02184.1"/>
    <property type="molecule type" value="Genomic_DNA"/>
</dbReference>
<evidence type="ECO:0000313" key="3">
    <source>
        <dbReference type="EMBL" id="KIX02184.1"/>
    </source>
</evidence>
<keyword evidence="4" id="KW-1185">Reference proteome</keyword>
<evidence type="ECO:0000259" key="2">
    <source>
        <dbReference type="Pfam" id="PF14420"/>
    </source>
</evidence>
<organism evidence="3 4">
    <name type="scientific">Rhinocladiella mackenziei CBS 650.93</name>
    <dbReference type="NCBI Taxonomy" id="1442369"/>
    <lineage>
        <taxon>Eukaryota</taxon>
        <taxon>Fungi</taxon>
        <taxon>Dikarya</taxon>
        <taxon>Ascomycota</taxon>
        <taxon>Pezizomycotina</taxon>
        <taxon>Eurotiomycetes</taxon>
        <taxon>Chaetothyriomycetidae</taxon>
        <taxon>Chaetothyriales</taxon>
        <taxon>Herpotrichiellaceae</taxon>
        <taxon>Rhinocladiella</taxon>
    </lineage>
</organism>
<feature type="compositionally biased region" description="Basic and acidic residues" evidence="1">
    <location>
        <begin position="137"/>
        <end position="150"/>
    </location>
</feature>
<sequence>MDHPGPQPRTGFQRVQSKSTRNVIFGPFKNLIEQKYVIEGCPLKEIIEHIRTKYGVVQSPKQYKSQLKTWGFRHKLTLQDAAFILRLLNQAKARGLDEVVLFSTHPRRREDITKYIQRNVKLADENDLLSYISNDDETPHYIKLPDHPIEQPRATSSHLPPTPPSGDSSGSLDPPPGCAEVPPMKVPIPSPESSPRYPDVRSSHQGNGARWSTSTAASEPVFIDLDQTQEQLAAQETISGRQPAVPDIVGPFWPSQQRIDQSIWWPQRQDEESTTHWPADLTNALLSVTPAALGNLGFDMNRFGDHTLSQQLNDGSSSAQFVTYCLFWLICVGQDDDGLQKEAEYYQNSAMFSFLCMLKDLSSPGEDCLGALSVVTVLFDCYGQTQRLLDLLTKCDEVTKNHLGVHNPLTVTIAFKKNMLQRSGGSSPPHDIVQLRDIYLQMRSLFPKSPGPALTARYNLAWAMLENEMKKDVKDCEPARRELQELTAQFELHFGNDRIETIMAAATWARATFYCGDIEKAERILGHIVCPRVRKNFPEDHPYTWEAKHRQAFFLLQLAKKDRDNSAGRRWFQFQQAEQLLRQVVRDRHRILGESNPKSVQSFHLLWTVLQEQGKVDEANSLWEWCTSE</sequence>
<protein>
    <recommendedName>
        <fullName evidence="2">Clr5 domain-containing protein</fullName>
    </recommendedName>
</protein>
<evidence type="ECO:0000256" key="1">
    <source>
        <dbReference type="SAM" id="MobiDB-lite"/>
    </source>
</evidence>
<dbReference type="VEuPathDB" id="FungiDB:Z518_08123"/>
<proteinExistence type="predicted"/>
<dbReference type="OrthoDB" id="5308957at2759"/>
<dbReference type="GeneID" id="25296194"/>
<dbReference type="HOGENOM" id="CLU_442814_0_0_1"/>
<accession>A0A0D2I8J5</accession>
<feature type="compositionally biased region" description="Polar residues" evidence="1">
    <location>
        <begin position="203"/>
        <end position="215"/>
    </location>
</feature>
<dbReference type="STRING" id="1442369.A0A0D2I8J5"/>
<feature type="region of interest" description="Disordered" evidence="1">
    <location>
        <begin position="137"/>
        <end position="215"/>
    </location>
</feature>
<reference evidence="3 4" key="1">
    <citation type="submission" date="2015-01" db="EMBL/GenBank/DDBJ databases">
        <title>The Genome Sequence of Rhinocladiella mackenzie CBS 650.93.</title>
        <authorList>
            <consortium name="The Broad Institute Genomics Platform"/>
            <person name="Cuomo C."/>
            <person name="de Hoog S."/>
            <person name="Gorbushina A."/>
            <person name="Stielow B."/>
            <person name="Teixiera M."/>
            <person name="Abouelleil A."/>
            <person name="Chapman S.B."/>
            <person name="Priest M."/>
            <person name="Young S.K."/>
            <person name="Wortman J."/>
            <person name="Nusbaum C."/>
            <person name="Birren B."/>
        </authorList>
    </citation>
    <scope>NUCLEOTIDE SEQUENCE [LARGE SCALE GENOMIC DNA]</scope>
    <source>
        <strain evidence="3 4">CBS 650.93</strain>
    </source>
</reference>
<dbReference type="InterPro" id="IPR025676">
    <property type="entry name" value="Clr5_dom"/>
</dbReference>
<gene>
    <name evidence="3" type="ORF">Z518_08123</name>
</gene>
<name>A0A0D2I8J5_9EURO</name>
<dbReference type="Gene3D" id="1.25.40.10">
    <property type="entry name" value="Tetratricopeptide repeat domain"/>
    <property type="match status" value="1"/>
</dbReference>
<dbReference type="PANTHER" id="PTHR38788">
    <property type="entry name" value="CLR5 DOMAIN-CONTAINING PROTEIN"/>
    <property type="match status" value="1"/>
</dbReference>
<dbReference type="Pfam" id="PF14420">
    <property type="entry name" value="Clr5"/>
    <property type="match status" value="1"/>
</dbReference>
<evidence type="ECO:0000313" key="4">
    <source>
        <dbReference type="Proteomes" id="UP000053617"/>
    </source>
</evidence>
<dbReference type="AlphaFoldDB" id="A0A0D2I8J5"/>
<dbReference type="InterPro" id="IPR011990">
    <property type="entry name" value="TPR-like_helical_dom_sf"/>
</dbReference>
<dbReference type="PANTHER" id="PTHR38788:SF3">
    <property type="entry name" value="CLR5 DOMAIN-CONTAINING PROTEIN"/>
    <property type="match status" value="1"/>
</dbReference>